<dbReference type="GO" id="GO:0005886">
    <property type="term" value="C:plasma membrane"/>
    <property type="evidence" value="ECO:0007669"/>
    <property type="project" value="UniProtKB-SubCell"/>
</dbReference>
<evidence type="ECO:0000256" key="2">
    <source>
        <dbReference type="ARBA" id="ARBA00022475"/>
    </source>
</evidence>
<dbReference type="Proteomes" id="UP000027471">
    <property type="component" value="Unassembled WGS sequence"/>
</dbReference>
<dbReference type="STRING" id="1353528.DT23_15295"/>
<keyword evidence="9" id="KW-1185">Reference proteome</keyword>
<evidence type="ECO:0000256" key="6">
    <source>
        <dbReference type="SAM" id="Phobius"/>
    </source>
</evidence>
<gene>
    <name evidence="8" type="ORF">DT23_15295</name>
</gene>
<evidence type="ECO:0000256" key="3">
    <source>
        <dbReference type="ARBA" id="ARBA00022692"/>
    </source>
</evidence>
<evidence type="ECO:0000256" key="1">
    <source>
        <dbReference type="ARBA" id="ARBA00004651"/>
    </source>
</evidence>
<sequence length="61" mass="6320">MFSTLGAAIVFILDIWAIVSVLGSGASTGGKILWILVILILPVVGFIIWLIAGPKGGKQIA</sequence>
<feature type="transmembrane region" description="Helical" evidence="6">
    <location>
        <begin position="7"/>
        <end position="26"/>
    </location>
</feature>
<dbReference type="Pfam" id="PF13396">
    <property type="entry name" value="PLDc_N"/>
    <property type="match status" value="1"/>
</dbReference>
<dbReference type="EMBL" id="AUNB01000027">
    <property type="protein sequence ID" value="KEO59900.1"/>
    <property type="molecule type" value="Genomic_DNA"/>
</dbReference>
<dbReference type="RefSeq" id="WP_038130714.1">
    <property type="nucleotide sequence ID" value="NZ_AUNB01000027.1"/>
</dbReference>
<evidence type="ECO:0000313" key="9">
    <source>
        <dbReference type="Proteomes" id="UP000027471"/>
    </source>
</evidence>
<comment type="caution">
    <text evidence="8">The sequence shown here is derived from an EMBL/GenBank/DDBJ whole genome shotgun (WGS) entry which is preliminary data.</text>
</comment>
<name>A0A074JVG6_9RHOB</name>
<dbReference type="InterPro" id="IPR027379">
    <property type="entry name" value="CLS_N"/>
</dbReference>
<organism evidence="8 9">
    <name type="scientific">Thioclava indica</name>
    <dbReference type="NCBI Taxonomy" id="1353528"/>
    <lineage>
        <taxon>Bacteria</taxon>
        <taxon>Pseudomonadati</taxon>
        <taxon>Pseudomonadota</taxon>
        <taxon>Alphaproteobacteria</taxon>
        <taxon>Rhodobacterales</taxon>
        <taxon>Paracoccaceae</taxon>
        <taxon>Thioclava</taxon>
    </lineage>
</organism>
<keyword evidence="2" id="KW-1003">Cell membrane</keyword>
<dbReference type="AlphaFoldDB" id="A0A074JVG6"/>
<reference evidence="8 9" key="1">
    <citation type="journal article" date="2015" name="Antonie Van Leeuwenhoek">
        <title>Thioclava indica sp. nov., isolated from surface seawater of the Indian Ocean.</title>
        <authorList>
            <person name="Liu Y."/>
            <person name="Lai Q."/>
            <person name="Du J."/>
            <person name="Xu H."/>
            <person name="Jiang L."/>
            <person name="Shao Z."/>
        </authorList>
    </citation>
    <scope>NUCLEOTIDE SEQUENCE [LARGE SCALE GENOMIC DNA]</scope>
    <source>
        <strain evidence="8 9">DT23-4</strain>
    </source>
</reference>
<accession>A0A074JVG6</accession>
<keyword evidence="4 6" id="KW-1133">Transmembrane helix</keyword>
<evidence type="ECO:0000256" key="4">
    <source>
        <dbReference type="ARBA" id="ARBA00022989"/>
    </source>
</evidence>
<keyword evidence="3 6" id="KW-0812">Transmembrane</keyword>
<feature type="transmembrane region" description="Helical" evidence="6">
    <location>
        <begin position="32"/>
        <end position="52"/>
    </location>
</feature>
<evidence type="ECO:0000259" key="7">
    <source>
        <dbReference type="Pfam" id="PF13396"/>
    </source>
</evidence>
<comment type="subcellular location">
    <subcellularLocation>
        <location evidence="1">Cell membrane</location>
        <topology evidence="1">Multi-pass membrane protein</topology>
    </subcellularLocation>
</comment>
<evidence type="ECO:0000256" key="5">
    <source>
        <dbReference type="ARBA" id="ARBA00023136"/>
    </source>
</evidence>
<proteinExistence type="predicted"/>
<evidence type="ECO:0000313" key="8">
    <source>
        <dbReference type="EMBL" id="KEO59900.1"/>
    </source>
</evidence>
<keyword evidence="5 6" id="KW-0472">Membrane</keyword>
<protein>
    <recommendedName>
        <fullName evidence="7">Cardiolipin synthase N-terminal domain-containing protein</fullName>
    </recommendedName>
</protein>
<dbReference type="eggNOG" id="ENOG5033ADY">
    <property type="taxonomic scope" value="Bacteria"/>
</dbReference>
<feature type="domain" description="Cardiolipin synthase N-terminal" evidence="7">
    <location>
        <begin position="12"/>
        <end position="54"/>
    </location>
</feature>